<dbReference type="EMBL" id="PZQS01000001">
    <property type="protein sequence ID" value="PVD39260.1"/>
    <property type="molecule type" value="Genomic_DNA"/>
</dbReference>
<gene>
    <name evidence="2" type="ORF">C0Q70_01888</name>
</gene>
<feature type="region of interest" description="Disordered" evidence="1">
    <location>
        <begin position="236"/>
        <end position="255"/>
    </location>
</feature>
<dbReference type="Proteomes" id="UP000245119">
    <property type="component" value="Linkage Group LG1"/>
</dbReference>
<sequence length="606" mass="63425">MMSRGGESRRAGGPGVESDQLHHWARAPQGPEGTSARQRDSAKGRQDPSWHHFILQEHNLPVQAGVQAAVGAKAGVGGSAPALPLGRSTTPAARRVWVGRHQLYHWAGAPPRCKAGVVVGHQLYHWAGAPPRLQGGCGWVGTALTTGRSTTPRLQGGCGWSAPGCKLYHWARSTFTTGCKAVWWVGQEHTRHQLFTMQQPAATAGVGGSAPSYTLGQRSTTPVSLQGVWVGGQGTSLPLAGEPPRLQGGGGSAPVAEHHPAARCGSVGTSFTTGQEHQPQLQGGCGWVGHSFTIHPRLQALPLGRSTTRLQGGVVGRHQLYHWAGAPPRRKAGQGGWVGRHQLPTGQEHHPGCKRCGWVGTSFTTGQEPPPGCKAGGGWVGRTSFYHWAGAPPGCKAGWVGRHRGQEHHHKAAKAGVGGSRTSLPLPLLQGGVGGSAPALHWQSTTPAARRGVGGSAPAFTGQEHHPGAGVVGGGTSFTLAGAAQGKGCGCRHHFTTAGAPPAARRVWWDRTSFNHGQEHHPAARRCGGSAPALPLGRSTHPGCKACWVVPPAYHWGHHLQGGVGVFTTGRSTTPAARRVWSAPSFTTGQEHTPAARRVWVGRHQL</sequence>
<accession>A0A2T7Q0T6</accession>
<proteinExistence type="predicted"/>
<evidence type="ECO:0000313" key="3">
    <source>
        <dbReference type="Proteomes" id="UP000245119"/>
    </source>
</evidence>
<reference evidence="2 3" key="1">
    <citation type="submission" date="2018-04" db="EMBL/GenBank/DDBJ databases">
        <title>The genome of golden apple snail Pomacea canaliculata provides insight into stress tolerance and invasive adaptation.</title>
        <authorList>
            <person name="Liu C."/>
            <person name="Liu B."/>
            <person name="Ren Y."/>
            <person name="Zhang Y."/>
            <person name="Wang H."/>
            <person name="Li S."/>
            <person name="Jiang F."/>
            <person name="Yin L."/>
            <person name="Zhang G."/>
            <person name="Qian W."/>
            <person name="Fan W."/>
        </authorList>
    </citation>
    <scope>NUCLEOTIDE SEQUENCE [LARGE SCALE GENOMIC DNA]</scope>
    <source>
        <strain evidence="2">SZHN2017</strain>
        <tissue evidence="2">Muscle</tissue>
    </source>
</reference>
<evidence type="ECO:0000313" key="2">
    <source>
        <dbReference type="EMBL" id="PVD39260.1"/>
    </source>
</evidence>
<comment type="caution">
    <text evidence="2">The sequence shown here is derived from an EMBL/GenBank/DDBJ whole genome shotgun (WGS) entry which is preliminary data.</text>
</comment>
<keyword evidence="3" id="KW-1185">Reference proteome</keyword>
<protein>
    <submittedName>
        <fullName evidence="2">Uncharacterized protein</fullName>
    </submittedName>
</protein>
<name>A0A2T7Q0T6_POMCA</name>
<feature type="region of interest" description="Disordered" evidence="1">
    <location>
        <begin position="1"/>
        <end position="47"/>
    </location>
</feature>
<evidence type="ECO:0000256" key="1">
    <source>
        <dbReference type="SAM" id="MobiDB-lite"/>
    </source>
</evidence>
<feature type="compositionally biased region" description="Basic and acidic residues" evidence="1">
    <location>
        <begin position="1"/>
        <end position="10"/>
    </location>
</feature>
<feature type="compositionally biased region" description="Basic and acidic residues" evidence="1">
    <location>
        <begin position="37"/>
        <end position="47"/>
    </location>
</feature>
<organism evidence="2 3">
    <name type="scientific">Pomacea canaliculata</name>
    <name type="common">Golden apple snail</name>
    <dbReference type="NCBI Taxonomy" id="400727"/>
    <lineage>
        <taxon>Eukaryota</taxon>
        <taxon>Metazoa</taxon>
        <taxon>Spiralia</taxon>
        <taxon>Lophotrochozoa</taxon>
        <taxon>Mollusca</taxon>
        <taxon>Gastropoda</taxon>
        <taxon>Caenogastropoda</taxon>
        <taxon>Architaenioglossa</taxon>
        <taxon>Ampullarioidea</taxon>
        <taxon>Ampullariidae</taxon>
        <taxon>Pomacea</taxon>
    </lineage>
</organism>
<dbReference type="AlphaFoldDB" id="A0A2T7Q0T6"/>